<gene>
    <name evidence="1" type="ORF">SAMN06295933_3569</name>
</gene>
<protein>
    <submittedName>
        <fullName evidence="1">Uncharacterized protein</fullName>
    </submittedName>
</protein>
<proteinExistence type="predicted"/>
<dbReference type="Proteomes" id="UP000192906">
    <property type="component" value="Unassembled WGS sequence"/>
</dbReference>
<dbReference type="EMBL" id="FWZU01000009">
    <property type="protein sequence ID" value="SMF44102.1"/>
    <property type="molecule type" value="Genomic_DNA"/>
</dbReference>
<name>A0A1X7F2K1_9BACT</name>
<dbReference type="AlphaFoldDB" id="A0A1X7F2K1"/>
<organism evidence="1 2">
    <name type="scientific">Desulfovibrio gilichinskyi</name>
    <dbReference type="NCBI Taxonomy" id="1519643"/>
    <lineage>
        <taxon>Bacteria</taxon>
        <taxon>Pseudomonadati</taxon>
        <taxon>Thermodesulfobacteriota</taxon>
        <taxon>Desulfovibrionia</taxon>
        <taxon>Desulfovibrionales</taxon>
        <taxon>Desulfovibrionaceae</taxon>
        <taxon>Desulfovibrio</taxon>
    </lineage>
</organism>
<evidence type="ECO:0000313" key="2">
    <source>
        <dbReference type="Proteomes" id="UP000192906"/>
    </source>
</evidence>
<keyword evidence="2" id="KW-1185">Reference proteome</keyword>
<evidence type="ECO:0000313" key="1">
    <source>
        <dbReference type="EMBL" id="SMF44102.1"/>
    </source>
</evidence>
<accession>A0A1X7F2K1</accession>
<dbReference type="RefSeq" id="WP_170921464.1">
    <property type="nucleotide sequence ID" value="NZ_FWZU01000009.1"/>
</dbReference>
<reference evidence="2" key="1">
    <citation type="submission" date="2017-04" db="EMBL/GenBank/DDBJ databases">
        <authorList>
            <person name="Varghese N."/>
            <person name="Submissions S."/>
        </authorList>
    </citation>
    <scope>NUCLEOTIDE SEQUENCE [LARGE SCALE GENOMIC DNA]</scope>
    <source>
        <strain evidence="2">K3S</strain>
    </source>
</reference>
<sequence>MSGKIDLPHKCPKCGKVAKTQKELEDKFGYRTKNEGITNQSHCKECRKG</sequence>